<dbReference type="EMBL" id="SISG01000001">
    <property type="protein sequence ID" value="TBN57441.1"/>
    <property type="molecule type" value="Genomic_DNA"/>
</dbReference>
<dbReference type="GO" id="GO:0008237">
    <property type="term" value="F:metallopeptidase activity"/>
    <property type="evidence" value="ECO:0007669"/>
    <property type="project" value="UniProtKB-KW"/>
</dbReference>
<keyword evidence="3" id="KW-0378">Hydrolase</keyword>
<keyword evidence="4" id="KW-1185">Reference proteome</keyword>
<reference evidence="4" key="1">
    <citation type="submission" date="2019-02" db="EMBL/GenBank/DDBJ databases">
        <title>Glaciihabitans arcticus sp. nov., a psychrotolerant bacterium isolated from polar soil.</title>
        <authorList>
            <person name="Dahal R.H."/>
        </authorList>
    </citation>
    <scope>NUCLEOTIDE SEQUENCE [LARGE SCALE GENOMIC DNA]</scope>
    <source>
        <strain evidence="4">RP-3-7</strain>
    </source>
</reference>
<evidence type="ECO:0000313" key="4">
    <source>
        <dbReference type="Proteomes" id="UP000294194"/>
    </source>
</evidence>
<name>A0A4Q9GS10_9MICO</name>
<dbReference type="GO" id="GO:0004175">
    <property type="term" value="F:endopeptidase activity"/>
    <property type="evidence" value="ECO:0007669"/>
    <property type="project" value="UniProtKB-ARBA"/>
</dbReference>
<keyword evidence="1" id="KW-0472">Membrane</keyword>
<feature type="domain" description="CAAX prenyl protease 2/Lysostaphin resistance protein A-like" evidence="2">
    <location>
        <begin position="152"/>
        <end position="238"/>
    </location>
</feature>
<keyword evidence="3" id="KW-0482">Metalloprotease</keyword>
<feature type="transmembrane region" description="Helical" evidence="1">
    <location>
        <begin position="60"/>
        <end position="82"/>
    </location>
</feature>
<feature type="transmembrane region" description="Helical" evidence="1">
    <location>
        <begin position="174"/>
        <end position="196"/>
    </location>
</feature>
<evidence type="ECO:0000256" key="1">
    <source>
        <dbReference type="SAM" id="Phobius"/>
    </source>
</evidence>
<organism evidence="3 4">
    <name type="scientific">Glaciihabitans arcticus</name>
    <dbReference type="NCBI Taxonomy" id="2668039"/>
    <lineage>
        <taxon>Bacteria</taxon>
        <taxon>Bacillati</taxon>
        <taxon>Actinomycetota</taxon>
        <taxon>Actinomycetes</taxon>
        <taxon>Micrococcales</taxon>
        <taxon>Microbacteriaceae</taxon>
        <taxon>Glaciihabitans</taxon>
    </lineage>
</organism>
<dbReference type="AlphaFoldDB" id="A0A4Q9GS10"/>
<dbReference type="InterPro" id="IPR003675">
    <property type="entry name" value="Rce1/LyrA-like_dom"/>
</dbReference>
<sequence length="255" mass="27516">MLSPTNPSTPWVLAVVLLGLLVLLVVRAIRKDKREYRRFKRMRATKPRQRQFRRWVTQSFLLFGISSLVVLALAGQFIPLLLDDVNQWNWVASARAAFEAGGALSIGILVAVIVLVVGGAVGGIIAARNEEDIPSLGDVQALLPRNRAELRWGAALSLNAGLVEELLFRLALPAAIFGITGSALAAIVVSLVIFGLLHVYQGVAGIVGSLIIGTILMVIYLASGSIWIAIVAHALVDLRSLVLIPVVLFKVHKVR</sequence>
<dbReference type="GO" id="GO:0080120">
    <property type="term" value="P:CAAX-box protein maturation"/>
    <property type="evidence" value="ECO:0007669"/>
    <property type="project" value="UniProtKB-ARBA"/>
</dbReference>
<keyword evidence="1" id="KW-0812">Transmembrane</keyword>
<dbReference type="Pfam" id="PF02517">
    <property type="entry name" value="Rce1-like"/>
    <property type="match status" value="1"/>
</dbReference>
<evidence type="ECO:0000259" key="2">
    <source>
        <dbReference type="Pfam" id="PF02517"/>
    </source>
</evidence>
<dbReference type="GO" id="GO:0006508">
    <property type="term" value="P:proteolysis"/>
    <property type="evidence" value="ECO:0007669"/>
    <property type="project" value="UniProtKB-KW"/>
</dbReference>
<dbReference type="RefSeq" id="WP_130981552.1">
    <property type="nucleotide sequence ID" value="NZ_SISG01000001.1"/>
</dbReference>
<feature type="transmembrane region" description="Helical" evidence="1">
    <location>
        <begin position="203"/>
        <end position="221"/>
    </location>
</feature>
<keyword evidence="3" id="KW-0645">Protease</keyword>
<comment type="caution">
    <text evidence="3">The sequence shown here is derived from an EMBL/GenBank/DDBJ whole genome shotgun (WGS) entry which is preliminary data.</text>
</comment>
<accession>A0A4Q9GS10</accession>
<gene>
    <name evidence="3" type="ORF">EYE40_08575</name>
</gene>
<protein>
    <submittedName>
        <fullName evidence="3">CPBP family intramembrane metalloprotease</fullName>
    </submittedName>
</protein>
<feature type="transmembrane region" description="Helical" evidence="1">
    <location>
        <begin position="102"/>
        <end position="127"/>
    </location>
</feature>
<evidence type="ECO:0000313" key="3">
    <source>
        <dbReference type="EMBL" id="TBN57441.1"/>
    </source>
</evidence>
<feature type="transmembrane region" description="Helical" evidence="1">
    <location>
        <begin position="12"/>
        <end position="29"/>
    </location>
</feature>
<keyword evidence="1" id="KW-1133">Transmembrane helix</keyword>
<proteinExistence type="predicted"/>
<dbReference type="Proteomes" id="UP000294194">
    <property type="component" value="Unassembled WGS sequence"/>
</dbReference>